<gene>
    <name evidence="2" type="ORF">DFR57_102131</name>
</gene>
<evidence type="ECO:0000313" key="2">
    <source>
        <dbReference type="EMBL" id="RCW76856.1"/>
    </source>
</evidence>
<proteinExistence type="predicted"/>
<feature type="transmembrane region" description="Helical" evidence="1">
    <location>
        <begin position="44"/>
        <end position="61"/>
    </location>
</feature>
<keyword evidence="1" id="KW-0812">Transmembrane</keyword>
<keyword evidence="3" id="KW-1185">Reference proteome</keyword>
<accession>A0A368YBY8</accession>
<dbReference type="RefSeq" id="WP_114351625.1">
    <property type="nucleotide sequence ID" value="NZ_QPJJ01000002.1"/>
</dbReference>
<reference evidence="2 3" key="1">
    <citation type="submission" date="2018-07" db="EMBL/GenBank/DDBJ databases">
        <title>Genomic Encyclopedia of Type Strains, Phase IV (KMG-IV): sequencing the most valuable type-strain genomes for metagenomic binning, comparative biology and taxonomic classification.</title>
        <authorList>
            <person name="Goeker M."/>
        </authorList>
    </citation>
    <scope>NUCLEOTIDE SEQUENCE [LARGE SCALE GENOMIC DNA]</scope>
    <source>
        <strain evidence="2 3">DSM 27696</strain>
    </source>
</reference>
<organism evidence="2 3">
    <name type="scientific">Saliterribacillus persicus</name>
    <dbReference type="NCBI Taxonomy" id="930114"/>
    <lineage>
        <taxon>Bacteria</taxon>
        <taxon>Bacillati</taxon>
        <taxon>Bacillota</taxon>
        <taxon>Bacilli</taxon>
        <taxon>Bacillales</taxon>
        <taxon>Bacillaceae</taxon>
        <taxon>Saliterribacillus</taxon>
    </lineage>
</organism>
<evidence type="ECO:0000313" key="3">
    <source>
        <dbReference type="Proteomes" id="UP000252585"/>
    </source>
</evidence>
<keyword evidence="1" id="KW-0472">Membrane</keyword>
<evidence type="ECO:0000256" key="1">
    <source>
        <dbReference type="SAM" id="Phobius"/>
    </source>
</evidence>
<keyword evidence="1" id="KW-1133">Transmembrane helix</keyword>
<dbReference type="EMBL" id="QPJJ01000002">
    <property type="protein sequence ID" value="RCW76856.1"/>
    <property type="molecule type" value="Genomic_DNA"/>
</dbReference>
<sequence length="164" mass="19008">MGINYCKYCGEQRVGKGNFCANCGASFTKATSQNSFLSMFQNKNRNIIIILVLVIGAYVIFDFNKEDREAEALAVAQEFFESECMERGCEFDSFYDIEMKLKQKEDQELEQPGEYRISGGVVLNDPEGDMQEYYWFGMNVEFYEGEYARAGWPSIESDDYYDER</sequence>
<dbReference type="AlphaFoldDB" id="A0A368YBY8"/>
<protein>
    <submittedName>
        <fullName evidence="2">Uncharacterized protein</fullName>
    </submittedName>
</protein>
<dbReference type="Proteomes" id="UP000252585">
    <property type="component" value="Unassembled WGS sequence"/>
</dbReference>
<comment type="caution">
    <text evidence="2">The sequence shown here is derived from an EMBL/GenBank/DDBJ whole genome shotgun (WGS) entry which is preliminary data.</text>
</comment>
<name>A0A368YBY8_9BACI</name>